<protein>
    <submittedName>
        <fullName evidence="1">Uncharacterized protein</fullName>
    </submittedName>
</protein>
<reference evidence="1 2" key="3">
    <citation type="submission" date="2019-11" db="EMBL/GenBank/DDBJ databases">
        <title>A de novo genome assembly of a pear dwarfing rootstock.</title>
        <authorList>
            <person name="Wang F."/>
            <person name="Wang J."/>
            <person name="Li S."/>
            <person name="Zhang Y."/>
            <person name="Fang M."/>
            <person name="Ma L."/>
            <person name="Zhao Y."/>
            <person name="Jiang S."/>
        </authorList>
    </citation>
    <scope>NUCLEOTIDE SEQUENCE [LARGE SCALE GENOMIC DNA]</scope>
    <source>
        <strain evidence="1">S2</strain>
        <tissue evidence="1">Leaf</tissue>
    </source>
</reference>
<comment type="caution">
    <text evidence="1">The sequence shown here is derived from an EMBL/GenBank/DDBJ whole genome shotgun (WGS) entry which is preliminary data.</text>
</comment>
<organism evidence="1 2">
    <name type="scientific">Pyrus ussuriensis x Pyrus communis</name>
    <dbReference type="NCBI Taxonomy" id="2448454"/>
    <lineage>
        <taxon>Eukaryota</taxon>
        <taxon>Viridiplantae</taxon>
        <taxon>Streptophyta</taxon>
        <taxon>Embryophyta</taxon>
        <taxon>Tracheophyta</taxon>
        <taxon>Spermatophyta</taxon>
        <taxon>Magnoliopsida</taxon>
        <taxon>eudicotyledons</taxon>
        <taxon>Gunneridae</taxon>
        <taxon>Pentapetalae</taxon>
        <taxon>rosids</taxon>
        <taxon>fabids</taxon>
        <taxon>Rosales</taxon>
        <taxon>Rosaceae</taxon>
        <taxon>Amygdaloideae</taxon>
        <taxon>Maleae</taxon>
        <taxon>Pyrus</taxon>
    </lineage>
</organism>
<sequence>MWAVDAALGHWSGKLKSELQCMMVHRRTSLNDRKGSSMSGKGKIKRIQFEESSISMNFKREIQGASSETMMQTQTNMIAGCDIYKKKTAKL</sequence>
<reference evidence="2" key="2">
    <citation type="submission" date="2019-10" db="EMBL/GenBank/DDBJ databases">
        <title>A de novo genome assembly of a pear dwarfing rootstock.</title>
        <authorList>
            <person name="Wang F."/>
            <person name="Wang J."/>
            <person name="Li S."/>
            <person name="Zhang Y."/>
            <person name="Fang M."/>
            <person name="Ma L."/>
            <person name="Zhao Y."/>
            <person name="Jiang S."/>
        </authorList>
    </citation>
    <scope>NUCLEOTIDE SEQUENCE [LARGE SCALE GENOMIC DNA]</scope>
</reference>
<reference evidence="1 2" key="1">
    <citation type="submission" date="2019-09" db="EMBL/GenBank/DDBJ databases">
        <authorList>
            <person name="Ou C."/>
        </authorList>
    </citation>
    <scope>NUCLEOTIDE SEQUENCE [LARGE SCALE GENOMIC DNA]</scope>
    <source>
        <strain evidence="1">S2</strain>
        <tissue evidence="1">Leaf</tissue>
    </source>
</reference>
<dbReference type="Proteomes" id="UP000327157">
    <property type="component" value="Chromosome 11"/>
</dbReference>
<name>A0A5N5FTB8_9ROSA</name>
<accession>A0A5N5FTB8</accession>
<evidence type="ECO:0000313" key="2">
    <source>
        <dbReference type="Proteomes" id="UP000327157"/>
    </source>
</evidence>
<dbReference type="AlphaFoldDB" id="A0A5N5FTB8"/>
<keyword evidence="2" id="KW-1185">Reference proteome</keyword>
<gene>
    <name evidence="1" type="ORF">D8674_006056</name>
</gene>
<proteinExistence type="predicted"/>
<dbReference type="EMBL" id="SMOL01000559">
    <property type="protein sequence ID" value="KAB2606339.1"/>
    <property type="molecule type" value="Genomic_DNA"/>
</dbReference>
<evidence type="ECO:0000313" key="1">
    <source>
        <dbReference type="EMBL" id="KAB2606339.1"/>
    </source>
</evidence>